<keyword evidence="3" id="KW-1003">Cell membrane</keyword>
<comment type="caution">
    <text evidence="9">The sequence shown here is derived from an EMBL/GenBank/DDBJ whole genome shotgun (WGS) entry which is preliminary data.</text>
</comment>
<dbReference type="PANTHER" id="PTHR43163:SF6">
    <property type="entry name" value="DIPEPTIDE TRANSPORT SYSTEM PERMEASE PROTEIN DPPB-RELATED"/>
    <property type="match status" value="1"/>
</dbReference>
<dbReference type="EMBL" id="QXIS01000004">
    <property type="protein sequence ID" value="RIE06775.1"/>
    <property type="molecule type" value="Genomic_DNA"/>
</dbReference>
<dbReference type="GO" id="GO:0005886">
    <property type="term" value="C:plasma membrane"/>
    <property type="evidence" value="ECO:0007669"/>
    <property type="project" value="UniProtKB-SubCell"/>
</dbReference>
<evidence type="ECO:0000259" key="8">
    <source>
        <dbReference type="PROSITE" id="PS50928"/>
    </source>
</evidence>
<sequence length="334" mass="36789">MKYYVAKRAVNVLLIVFAVSIIIFLLIRLAPGDPAITMAGEHASAEALAHMRTEWGLNKPVIVQYFIWLRHALRGDFGQSILTHQSVLVELVQRFPNTLELSIFAMTFATIIGLLAGIVSAVRRYSFFDYGSMIVALFGVSMPIFWLAIMLIMIFGIKLDLLPTGGRLSVMYSIRPLTHLYLLDSLLELNFPAFLDALKHLILPSLALGTIPMAFVARITRSSMLDVMSQDYIRTARSKGLSEKAVVIKHALGNALIPILTASGTEFAGLMGGAVLTETIFSWPGLGTYIVQAVSARDYPAVQGAVIFIALVVALINLIVDIVYSYVDPRIHYE</sequence>
<name>A0A398CVV3_9BACT</name>
<keyword evidence="6 7" id="KW-0472">Membrane</keyword>
<feature type="domain" description="ABC transmembrane type-1" evidence="8">
    <location>
        <begin position="95"/>
        <end position="324"/>
    </location>
</feature>
<dbReference type="InterPro" id="IPR045621">
    <property type="entry name" value="BPD_transp_1_N"/>
</dbReference>
<dbReference type="Pfam" id="PF00528">
    <property type="entry name" value="BPD_transp_1"/>
    <property type="match status" value="1"/>
</dbReference>
<reference evidence="9 10" key="1">
    <citation type="submission" date="2018-09" db="EMBL/GenBank/DDBJ databases">
        <title>Discovery and Ecogenomic Context for Candidatus Cryosericales, a Global Caldiserica Order Active in Thawing Permafrost.</title>
        <authorList>
            <person name="Martinez M.A."/>
            <person name="Woodcroft B.J."/>
            <person name="Ignacio Espinoza J.C."/>
            <person name="Zayed A."/>
            <person name="Singleton C.M."/>
            <person name="Boyd J."/>
            <person name="Li Y.-F."/>
            <person name="Purvine S."/>
            <person name="Maughan H."/>
            <person name="Hodgkins S.B."/>
            <person name="Anderson D."/>
            <person name="Sederholm M."/>
            <person name="Temperton B."/>
            <person name="Saleska S.R."/>
            <person name="Tyson G.W."/>
            <person name="Rich V.I."/>
        </authorList>
    </citation>
    <scope>NUCLEOTIDE SEQUENCE [LARGE SCALE GENOMIC DNA]</scope>
    <source>
        <strain evidence="9 10">SMC7</strain>
    </source>
</reference>
<dbReference type="OrthoDB" id="9773683at2"/>
<gene>
    <name evidence="9" type="ORF">SMC7_00575</name>
</gene>
<dbReference type="CDD" id="cd06261">
    <property type="entry name" value="TM_PBP2"/>
    <property type="match status" value="1"/>
</dbReference>
<keyword evidence="5 7" id="KW-1133">Transmembrane helix</keyword>
<keyword evidence="10" id="KW-1185">Reference proteome</keyword>
<evidence type="ECO:0000256" key="7">
    <source>
        <dbReference type="RuleBase" id="RU363032"/>
    </source>
</evidence>
<organism evidence="9 10">
    <name type="scientific">Candidatus Cryosericum terrychapinii</name>
    <dbReference type="NCBI Taxonomy" id="2290919"/>
    <lineage>
        <taxon>Bacteria</taxon>
        <taxon>Pseudomonadati</taxon>
        <taxon>Caldisericota/Cryosericota group</taxon>
        <taxon>Candidatus Cryosericota</taxon>
        <taxon>Candidatus Cryosericia</taxon>
        <taxon>Candidatus Cryosericales</taxon>
        <taxon>Candidatus Cryosericaceae</taxon>
        <taxon>Candidatus Cryosericum</taxon>
    </lineage>
</organism>
<dbReference type="GO" id="GO:0055085">
    <property type="term" value="P:transmembrane transport"/>
    <property type="evidence" value="ECO:0007669"/>
    <property type="project" value="InterPro"/>
</dbReference>
<comment type="similarity">
    <text evidence="7">Belongs to the binding-protein-dependent transport system permease family.</text>
</comment>
<dbReference type="InterPro" id="IPR000515">
    <property type="entry name" value="MetI-like"/>
</dbReference>
<evidence type="ECO:0000313" key="10">
    <source>
        <dbReference type="Proteomes" id="UP000266328"/>
    </source>
</evidence>
<evidence type="ECO:0000256" key="1">
    <source>
        <dbReference type="ARBA" id="ARBA00004651"/>
    </source>
</evidence>
<dbReference type="PANTHER" id="PTHR43163">
    <property type="entry name" value="DIPEPTIDE TRANSPORT SYSTEM PERMEASE PROTEIN DPPB-RELATED"/>
    <property type="match status" value="1"/>
</dbReference>
<dbReference type="Gene3D" id="1.10.3720.10">
    <property type="entry name" value="MetI-like"/>
    <property type="match status" value="1"/>
</dbReference>
<feature type="transmembrane region" description="Helical" evidence="7">
    <location>
        <begin position="305"/>
        <end position="327"/>
    </location>
</feature>
<feature type="transmembrane region" description="Helical" evidence="7">
    <location>
        <begin position="101"/>
        <end position="122"/>
    </location>
</feature>
<evidence type="ECO:0000256" key="3">
    <source>
        <dbReference type="ARBA" id="ARBA00022475"/>
    </source>
</evidence>
<evidence type="ECO:0000256" key="5">
    <source>
        <dbReference type="ARBA" id="ARBA00022989"/>
    </source>
</evidence>
<feature type="transmembrane region" description="Helical" evidence="7">
    <location>
        <begin position="201"/>
        <end position="220"/>
    </location>
</feature>
<feature type="transmembrane region" description="Helical" evidence="7">
    <location>
        <begin position="12"/>
        <end position="30"/>
    </location>
</feature>
<protein>
    <submittedName>
        <fullName evidence="9">ABC transporter permease</fullName>
    </submittedName>
</protein>
<dbReference type="AlphaFoldDB" id="A0A398CVV3"/>
<feature type="transmembrane region" description="Helical" evidence="7">
    <location>
        <begin position="134"/>
        <end position="157"/>
    </location>
</feature>
<evidence type="ECO:0000313" key="9">
    <source>
        <dbReference type="EMBL" id="RIE06775.1"/>
    </source>
</evidence>
<evidence type="ECO:0000256" key="6">
    <source>
        <dbReference type="ARBA" id="ARBA00023136"/>
    </source>
</evidence>
<evidence type="ECO:0000256" key="2">
    <source>
        <dbReference type="ARBA" id="ARBA00022448"/>
    </source>
</evidence>
<proteinExistence type="inferred from homology"/>
<keyword evidence="2 7" id="KW-0813">Transport</keyword>
<dbReference type="RefSeq" id="WP_119088444.1">
    <property type="nucleotide sequence ID" value="NZ_QXIS01000004.1"/>
</dbReference>
<accession>A0A398CVV3</accession>
<comment type="subcellular location">
    <subcellularLocation>
        <location evidence="1 7">Cell membrane</location>
        <topology evidence="1 7">Multi-pass membrane protein</topology>
    </subcellularLocation>
</comment>
<dbReference type="Proteomes" id="UP000266328">
    <property type="component" value="Unassembled WGS sequence"/>
</dbReference>
<dbReference type="InterPro" id="IPR035906">
    <property type="entry name" value="MetI-like_sf"/>
</dbReference>
<dbReference type="PROSITE" id="PS50928">
    <property type="entry name" value="ABC_TM1"/>
    <property type="match status" value="1"/>
</dbReference>
<dbReference type="Pfam" id="PF19300">
    <property type="entry name" value="BPD_transp_1_N"/>
    <property type="match status" value="1"/>
</dbReference>
<dbReference type="SUPFAM" id="SSF161098">
    <property type="entry name" value="MetI-like"/>
    <property type="match status" value="1"/>
</dbReference>
<evidence type="ECO:0000256" key="4">
    <source>
        <dbReference type="ARBA" id="ARBA00022692"/>
    </source>
</evidence>
<keyword evidence="4 7" id="KW-0812">Transmembrane</keyword>